<keyword evidence="3" id="KW-1185">Reference proteome</keyword>
<dbReference type="InterPro" id="IPR003779">
    <property type="entry name" value="CMD-like"/>
</dbReference>
<dbReference type="Proteomes" id="UP001597399">
    <property type="component" value="Unassembled WGS sequence"/>
</dbReference>
<dbReference type="InterPro" id="IPR052512">
    <property type="entry name" value="4CMD/NDH-1_regulator"/>
</dbReference>
<evidence type="ECO:0000313" key="3">
    <source>
        <dbReference type="Proteomes" id="UP001597399"/>
    </source>
</evidence>
<proteinExistence type="predicted"/>
<comment type="caution">
    <text evidence="2">The sequence shown here is derived from an EMBL/GenBank/DDBJ whole genome shotgun (WGS) entry which is preliminary data.</text>
</comment>
<dbReference type="SUPFAM" id="SSF69118">
    <property type="entry name" value="AhpD-like"/>
    <property type="match status" value="1"/>
</dbReference>
<organism evidence="2 3">
    <name type="scientific">Sporolactobacillus shoreicorticis</name>
    <dbReference type="NCBI Taxonomy" id="1923877"/>
    <lineage>
        <taxon>Bacteria</taxon>
        <taxon>Bacillati</taxon>
        <taxon>Bacillota</taxon>
        <taxon>Bacilli</taxon>
        <taxon>Bacillales</taxon>
        <taxon>Sporolactobacillaceae</taxon>
        <taxon>Sporolactobacillus</taxon>
    </lineage>
</organism>
<reference evidence="3" key="1">
    <citation type="journal article" date="2019" name="Int. J. Syst. Evol. Microbiol.">
        <title>The Global Catalogue of Microorganisms (GCM) 10K type strain sequencing project: providing services to taxonomists for standard genome sequencing and annotation.</title>
        <authorList>
            <consortium name="The Broad Institute Genomics Platform"/>
            <consortium name="The Broad Institute Genome Sequencing Center for Infectious Disease"/>
            <person name="Wu L."/>
            <person name="Ma J."/>
        </authorList>
    </citation>
    <scope>NUCLEOTIDE SEQUENCE [LARGE SCALE GENOMIC DNA]</scope>
    <source>
        <strain evidence="3">TISTR 2466</strain>
    </source>
</reference>
<dbReference type="EMBL" id="JBHUMQ010000017">
    <property type="protein sequence ID" value="MFD2693388.1"/>
    <property type="molecule type" value="Genomic_DNA"/>
</dbReference>
<evidence type="ECO:0000313" key="2">
    <source>
        <dbReference type="EMBL" id="MFD2693388.1"/>
    </source>
</evidence>
<name>A0ABW5S1R4_9BACL</name>
<protein>
    <submittedName>
        <fullName evidence="2">Carboxymuconolactone decarboxylase family protein</fullName>
    </submittedName>
</protein>
<accession>A0ABW5S1R4</accession>
<dbReference type="RefSeq" id="WP_253060051.1">
    <property type="nucleotide sequence ID" value="NZ_JAMXWM010000005.1"/>
</dbReference>
<evidence type="ECO:0000259" key="1">
    <source>
        <dbReference type="Pfam" id="PF02627"/>
    </source>
</evidence>
<dbReference type="InterPro" id="IPR029032">
    <property type="entry name" value="AhpD-like"/>
</dbReference>
<feature type="domain" description="Carboxymuconolactone decarboxylase-like" evidence="1">
    <location>
        <begin position="32"/>
        <end position="116"/>
    </location>
</feature>
<dbReference type="PANTHER" id="PTHR33570">
    <property type="entry name" value="4-CARBOXYMUCONOLACTONE DECARBOXYLASE FAMILY PROTEIN"/>
    <property type="match status" value="1"/>
</dbReference>
<dbReference type="Pfam" id="PF02627">
    <property type="entry name" value="CMD"/>
    <property type="match status" value="1"/>
</dbReference>
<gene>
    <name evidence="2" type="ORF">ACFSUE_07045</name>
</gene>
<dbReference type="PANTHER" id="PTHR33570:SF10">
    <property type="entry name" value="GAMMA-CARBOXYMUCONOLACTONE DECARBOXYLASE"/>
    <property type="match status" value="1"/>
</dbReference>
<dbReference type="Gene3D" id="1.20.1290.10">
    <property type="entry name" value="AhpD-like"/>
    <property type="match status" value="1"/>
</dbReference>
<sequence>MSDRFIKGWKTMQQVGGKQSEDTIKRLESIAPGFGNHIVEYAFGDIFGRDGLDLKQRELVLIASLTTQGDCNSWLHLHINAGLNAGLRPKEIVEAIVQCSLPCGLPRVLNTMRIVNQVFKERKINPLD</sequence>